<evidence type="ECO:0000313" key="3">
    <source>
        <dbReference type="Proteomes" id="UP000256924"/>
    </source>
</evidence>
<dbReference type="Proteomes" id="UP000256924">
    <property type="component" value="Unassembled WGS sequence"/>
</dbReference>
<feature type="transmembrane region" description="Helical" evidence="1">
    <location>
        <begin position="84"/>
        <end position="107"/>
    </location>
</feature>
<comment type="caution">
    <text evidence="2">The sequence shown here is derived from an EMBL/GenBank/DDBJ whole genome shotgun (WGS) entry which is preliminary data.</text>
</comment>
<evidence type="ECO:0000313" key="2">
    <source>
        <dbReference type="EMBL" id="REC52545.1"/>
    </source>
</evidence>
<feature type="transmembrane region" description="Helical" evidence="1">
    <location>
        <begin position="22"/>
        <end position="39"/>
    </location>
</feature>
<keyword evidence="3" id="KW-1185">Reference proteome</keyword>
<feature type="transmembrane region" description="Helical" evidence="1">
    <location>
        <begin position="119"/>
        <end position="144"/>
    </location>
</feature>
<proteinExistence type="predicted"/>
<sequence length="147" mass="17268">MTNNNYTLELNTDTPFNMPETLIFFTALLAISNVHYFLFFRRENKQMKLKIYLTVLFMITILASLYIIIVTPHFFEYKGLENCLFLVMINFAVPGYLLMLFGINSLLENIPIIRGYFTFNVIFGILVLSSTILYYFLSMLILSIDYF</sequence>
<dbReference type="EMBL" id="QNVU01000003">
    <property type="protein sequence ID" value="REC52545.1"/>
    <property type="molecule type" value="Genomic_DNA"/>
</dbReference>
<dbReference type="AlphaFoldDB" id="A0A3D9BG84"/>
<keyword evidence="1" id="KW-1133">Transmembrane helix</keyword>
<organism evidence="2 3">
    <name type="scientific">Candidatus Chryseobacterium massiliense</name>
    <dbReference type="NCBI Taxonomy" id="204089"/>
    <lineage>
        <taxon>Bacteria</taxon>
        <taxon>Pseudomonadati</taxon>
        <taxon>Bacteroidota</taxon>
        <taxon>Flavobacteriia</taxon>
        <taxon>Flavobacteriales</taxon>
        <taxon>Weeksellaceae</taxon>
        <taxon>Chryseobacterium group</taxon>
        <taxon>Chryseobacterium</taxon>
    </lineage>
</organism>
<keyword evidence="1" id="KW-0812">Transmembrane</keyword>
<feature type="transmembrane region" description="Helical" evidence="1">
    <location>
        <begin position="51"/>
        <end position="72"/>
    </location>
</feature>
<protein>
    <submittedName>
        <fullName evidence="2">Uncharacterized protein</fullName>
    </submittedName>
</protein>
<evidence type="ECO:0000256" key="1">
    <source>
        <dbReference type="SAM" id="Phobius"/>
    </source>
</evidence>
<keyword evidence="1" id="KW-0472">Membrane</keyword>
<accession>A0A3D9BG84</accession>
<gene>
    <name evidence="2" type="ORF">DRF68_02140</name>
</gene>
<name>A0A3D9BG84_9FLAO</name>
<reference evidence="2 3" key="1">
    <citation type="journal article" date="2004" name="Emerg. Infect. Dis.">
        <title>Amoebae-resisting bacteria isolated from human nasal swabs by amoebal coculture.</title>
        <authorList>
            <person name="Greub G."/>
            <person name="La Scola B."/>
            <person name="Raoult D."/>
        </authorList>
    </citation>
    <scope>NUCLEOTIDE SEQUENCE [LARGE SCALE GENOMIC DNA]</scope>
    <source>
        <strain evidence="2 3">CCUG 51329</strain>
    </source>
</reference>